<evidence type="ECO:0000256" key="3">
    <source>
        <dbReference type="ARBA" id="ARBA00022692"/>
    </source>
</evidence>
<keyword evidence="5 6" id="KW-0472">Membrane</keyword>
<evidence type="ECO:0000256" key="1">
    <source>
        <dbReference type="ARBA" id="ARBA00004141"/>
    </source>
</evidence>
<dbReference type="PANTHER" id="PTHR22945">
    <property type="entry name" value="SERPENTINE RECEPTOR, CLASS D DELTA"/>
    <property type="match status" value="1"/>
</dbReference>
<dbReference type="InterPro" id="IPR019421">
    <property type="entry name" value="7TM_GPCR_serpentine_rcpt_Srd"/>
</dbReference>
<dbReference type="Pfam" id="PF10317">
    <property type="entry name" value="7TM_GPCR_Srd"/>
    <property type="match status" value="1"/>
</dbReference>
<feature type="transmembrane region" description="Helical" evidence="6">
    <location>
        <begin position="97"/>
        <end position="124"/>
    </location>
</feature>
<gene>
    <name evidence="7" type="ORF">PFISCL1PPCAC_14088</name>
</gene>
<dbReference type="PANTHER" id="PTHR22945:SF40">
    <property type="entry name" value="SERPENTINE RECEPTOR, CLASS D (DELTA)-RELATED"/>
    <property type="match status" value="1"/>
</dbReference>
<comment type="subcellular location">
    <subcellularLocation>
        <location evidence="1">Membrane</location>
        <topology evidence="1">Multi-pass membrane protein</topology>
    </subcellularLocation>
</comment>
<keyword evidence="3 6" id="KW-0812">Transmembrane</keyword>
<evidence type="ECO:0008006" key="9">
    <source>
        <dbReference type="Google" id="ProtNLM"/>
    </source>
</evidence>
<protein>
    <recommendedName>
        <fullName evidence="9">G protein-coupled receptor</fullName>
    </recommendedName>
</protein>
<dbReference type="AlphaFoldDB" id="A0AAV5VW76"/>
<dbReference type="InterPro" id="IPR050920">
    <property type="entry name" value="Nematode_rcpt-like_delta"/>
</dbReference>
<accession>A0AAV5VW76</accession>
<name>A0AAV5VW76_9BILA</name>
<evidence type="ECO:0000313" key="8">
    <source>
        <dbReference type="Proteomes" id="UP001432322"/>
    </source>
</evidence>
<feature type="transmembrane region" description="Helical" evidence="6">
    <location>
        <begin position="63"/>
        <end position="85"/>
    </location>
</feature>
<evidence type="ECO:0000256" key="5">
    <source>
        <dbReference type="ARBA" id="ARBA00023136"/>
    </source>
</evidence>
<feature type="transmembrane region" description="Helical" evidence="6">
    <location>
        <begin position="154"/>
        <end position="173"/>
    </location>
</feature>
<evidence type="ECO:0000256" key="2">
    <source>
        <dbReference type="ARBA" id="ARBA00009166"/>
    </source>
</evidence>
<feature type="transmembrane region" description="Helical" evidence="6">
    <location>
        <begin position="7"/>
        <end position="33"/>
    </location>
</feature>
<dbReference type="GO" id="GO:0016020">
    <property type="term" value="C:membrane"/>
    <property type="evidence" value="ECO:0007669"/>
    <property type="project" value="UniProtKB-SubCell"/>
</dbReference>
<comment type="caution">
    <text evidence="7">The sequence shown here is derived from an EMBL/GenBank/DDBJ whole genome shotgun (WGS) entry which is preliminary data.</text>
</comment>
<feature type="non-terminal residue" evidence="7">
    <location>
        <position position="176"/>
    </location>
</feature>
<evidence type="ECO:0000256" key="4">
    <source>
        <dbReference type="ARBA" id="ARBA00022989"/>
    </source>
</evidence>
<evidence type="ECO:0000256" key="6">
    <source>
        <dbReference type="SAM" id="Phobius"/>
    </source>
</evidence>
<dbReference type="Proteomes" id="UP001432322">
    <property type="component" value="Unassembled WGS sequence"/>
</dbReference>
<reference evidence="7" key="1">
    <citation type="submission" date="2023-10" db="EMBL/GenBank/DDBJ databases">
        <title>Genome assembly of Pristionchus species.</title>
        <authorList>
            <person name="Yoshida K."/>
            <person name="Sommer R.J."/>
        </authorList>
    </citation>
    <scope>NUCLEOTIDE SEQUENCE</scope>
    <source>
        <strain evidence="7">RS5133</strain>
    </source>
</reference>
<keyword evidence="8" id="KW-1185">Reference proteome</keyword>
<sequence length="176" mass="19645">MKHTPKAFANFGLVLRFHVMNDILTIFAAFAVMNRVIPIDDSFVYIAHGPCGWLGTTTCYVTYGLMTMGASMTLYIVLVSFVVRLRIMQSRATSNRAIGFALAATVLPVPSVIFVSDYSVIIVIENILMSCLAEYRQTEQTIFSGIADVRSDSMTIMITLMIFALIPLYFLILHVR</sequence>
<comment type="similarity">
    <text evidence="2">Belongs to the nematode receptor-like protein srd family.</text>
</comment>
<proteinExistence type="inferred from homology"/>
<evidence type="ECO:0000313" key="7">
    <source>
        <dbReference type="EMBL" id="GMT22791.1"/>
    </source>
</evidence>
<dbReference type="EMBL" id="BTSY01000004">
    <property type="protein sequence ID" value="GMT22791.1"/>
    <property type="molecule type" value="Genomic_DNA"/>
</dbReference>
<keyword evidence="4 6" id="KW-1133">Transmembrane helix</keyword>
<organism evidence="7 8">
    <name type="scientific">Pristionchus fissidentatus</name>
    <dbReference type="NCBI Taxonomy" id="1538716"/>
    <lineage>
        <taxon>Eukaryota</taxon>
        <taxon>Metazoa</taxon>
        <taxon>Ecdysozoa</taxon>
        <taxon>Nematoda</taxon>
        <taxon>Chromadorea</taxon>
        <taxon>Rhabditida</taxon>
        <taxon>Rhabditina</taxon>
        <taxon>Diplogasteromorpha</taxon>
        <taxon>Diplogasteroidea</taxon>
        <taxon>Neodiplogasteridae</taxon>
        <taxon>Pristionchus</taxon>
    </lineage>
</organism>